<dbReference type="PROSITE" id="PS01071">
    <property type="entry name" value="GRPE"/>
    <property type="match status" value="1"/>
</dbReference>
<evidence type="ECO:0000256" key="4">
    <source>
        <dbReference type="RuleBase" id="RU000639"/>
    </source>
</evidence>
<dbReference type="AlphaFoldDB" id="A0A2Z5IQS6"/>
<evidence type="ECO:0000256" key="2">
    <source>
        <dbReference type="ARBA" id="ARBA00023186"/>
    </source>
</evidence>
<evidence type="ECO:0000313" key="8">
    <source>
        <dbReference type="Proteomes" id="UP000252477"/>
    </source>
</evidence>
<feature type="coiled-coil region" evidence="6">
    <location>
        <begin position="94"/>
        <end position="150"/>
    </location>
</feature>
<dbReference type="GO" id="GO:0051087">
    <property type="term" value="F:protein-folding chaperone binding"/>
    <property type="evidence" value="ECO:0007669"/>
    <property type="project" value="InterPro"/>
</dbReference>
<name>A0A2Z5IQS6_9BACT</name>
<dbReference type="InterPro" id="IPR009012">
    <property type="entry name" value="GrpE_head"/>
</dbReference>
<evidence type="ECO:0000256" key="6">
    <source>
        <dbReference type="SAM" id="Coils"/>
    </source>
</evidence>
<dbReference type="RefSeq" id="WP_114191052.1">
    <property type="nucleotide sequence ID" value="NZ_CP029295.1"/>
</dbReference>
<protein>
    <recommendedName>
        <fullName evidence="3 4">Protein GrpE</fullName>
    </recommendedName>
    <alternativeName>
        <fullName evidence="3">HSP-70 cofactor</fullName>
    </alternativeName>
</protein>
<evidence type="ECO:0000256" key="3">
    <source>
        <dbReference type="HAMAP-Rule" id="MF_01151"/>
    </source>
</evidence>
<dbReference type="SUPFAM" id="SSF58014">
    <property type="entry name" value="Coiled-coil domain of nucleotide exchange factor GrpE"/>
    <property type="match status" value="1"/>
</dbReference>
<keyword evidence="2 3" id="KW-0143">Chaperone</keyword>
<dbReference type="GO" id="GO:0042803">
    <property type="term" value="F:protein homodimerization activity"/>
    <property type="evidence" value="ECO:0007669"/>
    <property type="project" value="InterPro"/>
</dbReference>
<gene>
    <name evidence="3 7" type="primary">grpE</name>
    <name evidence="7" type="ORF">DA803_02555</name>
</gene>
<dbReference type="GO" id="GO:0006457">
    <property type="term" value="P:protein folding"/>
    <property type="evidence" value="ECO:0007669"/>
    <property type="project" value="InterPro"/>
</dbReference>
<dbReference type="Pfam" id="PF01025">
    <property type="entry name" value="GrpE"/>
    <property type="match status" value="1"/>
</dbReference>
<dbReference type="GO" id="GO:0005737">
    <property type="term" value="C:cytoplasm"/>
    <property type="evidence" value="ECO:0007669"/>
    <property type="project" value="UniProtKB-SubCell"/>
</dbReference>
<dbReference type="EMBL" id="CP029295">
    <property type="protein sequence ID" value="AXE60952.1"/>
    <property type="molecule type" value="Genomic_DNA"/>
</dbReference>
<proteinExistence type="inferred from homology"/>
<accession>A0A2Z5IQS6</accession>
<dbReference type="KEGG" id="mpho:DA803_02555"/>
<comment type="similarity">
    <text evidence="1 3 5">Belongs to the GrpE family.</text>
</comment>
<evidence type="ECO:0000256" key="1">
    <source>
        <dbReference type="ARBA" id="ARBA00009054"/>
    </source>
</evidence>
<dbReference type="HAMAP" id="MF_01151">
    <property type="entry name" value="GrpE"/>
    <property type="match status" value="1"/>
</dbReference>
<evidence type="ECO:0000256" key="5">
    <source>
        <dbReference type="RuleBase" id="RU004478"/>
    </source>
</evidence>
<keyword evidence="3 4" id="KW-0346">Stress response</keyword>
<comment type="subunit">
    <text evidence="3">Homodimer.</text>
</comment>
<dbReference type="Gene3D" id="3.90.20.20">
    <property type="match status" value="1"/>
</dbReference>
<evidence type="ECO:0000313" key="7">
    <source>
        <dbReference type="EMBL" id="AXE60952.1"/>
    </source>
</evidence>
<dbReference type="PANTHER" id="PTHR21237:SF23">
    <property type="entry name" value="GRPE PROTEIN HOMOLOG, MITOCHONDRIAL"/>
    <property type="match status" value="1"/>
</dbReference>
<dbReference type="OrthoDB" id="9812586at2"/>
<comment type="function">
    <text evidence="3 4">Participates actively in the response to hyperosmotic and heat shock by preventing the aggregation of stress-denatured proteins, in association with DnaK and GrpE. It is the nucleotide exchange factor for DnaK and may function as a thermosensor. Unfolded proteins bind initially to DnaJ; upon interaction with the DnaJ-bound protein, DnaK hydrolyzes its bound ATP, resulting in the formation of a stable complex. GrpE releases ADP from DnaK; ATP binding to DnaK triggers the release of the substrate protein, thus completing the reaction cycle. Several rounds of ATP-dependent interactions between DnaJ, DnaK and GrpE are required for fully efficient folding.</text>
</comment>
<comment type="subcellular location">
    <subcellularLocation>
        <location evidence="3">Cytoplasm</location>
    </subcellularLocation>
</comment>
<keyword evidence="3" id="KW-0963">Cytoplasm</keyword>
<dbReference type="PRINTS" id="PR00773">
    <property type="entry name" value="GRPEPROTEIN"/>
</dbReference>
<keyword evidence="6" id="KW-0175">Coiled coil</keyword>
<keyword evidence="8" id="KW-1185">Reference proteome</keyword>
<reference evidence="7 8" key="1">
    <citation type="submission" date="2018-05" db="EMBL/GenBank/DDBJ databases">
        <title>Annotation of the Mycoplasma phocidae genome.</title>
        <authorList>
            <person name="Brown D.R."/>
            <person name="Kutish G.F."/>
            <person name="Frasca S.Jr."/>
        </authorList>
    </citation>
    <scope>NUCLEOTIDE SEQUENCE [LARGE SCALE GENOMIC DNA]</scope>
    <source>
        <strain evidence="7 8">105</strain>
    </source>
</reference>
<dbReference type="Gene3D" id="2.30.22.10">
    <property type="entry name" value="Head domain of nucleotide exchange factor GrpE"/>
    <property type="match status" value="1"/>
</dbReference>
<dbReference type="Proteomes" id="UP000252477">
    <property type="component" value="Chromosome"/>
</dbReference>
<dbReference type="InterPro" id="IPR000740">
    <property type="entry name" value="GrpE"/>
</dbReference>
<dbReference type="CDD" id="cd00446">
    <property type="entry name" value="GrpE"/>
    <property type="match status" value="1"/>
</dbReference>
<sequence>MSNKINEFDYVEFVVLDKPKKHYNDEEVQKGFFKTNTFSKEIEEAFETMEIDENNEIKCKLEQGDSIIRIIKKTETPELYRSVLENYNRSHNDVIEAQTKAVSLLQKVEQLNSEIVENEKSFRKQLIEFQEKAQNQLNEHKQKNDEHIANQTKEIKDYALQSFLEDLLTPLNNLEIAVNSAKGIDNSIVQNFVRGFEMLCNQIDVIMNEHGVEKIIPAIGDKFDPNIHQAFEVTEEGNESESIVMVKNIGYKLHNRTIKPALVIVKK</sequence>
<dbReference type="SUPFAM" id="SSF51064">
    <property type="entry name" value="Head domain of nucleotide exchange factor GrpE"/>
    <property type="match status" value="1"/>
</dbReference>
<dbReference type="InterPro" id="IPR013805">
    <property type="entry name" value="GrpE_CC"/>
</dbReference>
<dbReference type="GO" id="GO:0051082">
    <property type="term" value="F:unfolded protein binding"/>
    <property type="evidence" value="ECO:0007669"/>
    <property type="project" value="TreeGrafter"/>
</dbReference>
<dbReference type="PANTHER" id="PTHR21237">
    <property type="entry name" value="GRPE PROTEIN"/>
    <property type="match status" value="1"/>
</dbReference>
<dbReference type="GO" id="GO:0000774">
    <property type="term" value="F:adenyl-nucleotide exchange factor activity"/>
    <property type="evidence" value="ECO:0007669"/>
    <property type="project" value="InterPro"/>
</dbReference>
<organism evidence="7 8">
    <name type="scientific">[Mycoplasma] phocae</name>
    <dbReference type="NCBI Taxonomy" id="142651"/>
    <lineage>
        <taxon>Bacteria</taxon>
        <taxon>Bacillati</taxon>
        <taxon>Mycoplasmatota</taxon>
        <taxon>Mycoplasmoidales</taxon>
        <taxon>Metamycoplasmataceae</taxon>
        <taxon>Metamycoplasma</taxon>
    </lineage>
</organism>